<feature type="non-terminal residue" evidence="2">
    <location>
        <position position="344"/>
    </location>
</feature>
<gene>
    <name evidence="2" type="ORF">DARMORV10_A01P38290.1</name>
</gene>
<accession>A0A816Y3C3</accession>
<proteinExistence type="predicted"/>
<dbReference type="EMBL" id="HG994355">
    <property type="protein sequence ID" value="CAF2154885.1"/>
    <property type="molecule type" value="Genomic_DNA"/>
</dbReference>
<evidence type="ECO:0000256" key="1">
    <source>
        <dbReference type="SAM" id="MobiDB-lite"/>
    </source>
</evidence>
<evidence type="ECO:0000313" key="2">
    <source>
        <dbReference type="EMBL" id="CAF2154885.1"/>
    </source>
</evidence>
<feature type="region of interest" description="Disordered" evidence="1">
    <location>
        <begin position="324"/>
        <end position="344"/>
    </location>
</feature>
<sequence length="344" mass="36184">EGPRARPSCVGCKKTALPLSLLLSRLVQGERMTCSRAILEELFNEEEMMVLHRVDLEMYMSDRVQEQAERRYEAVAREIIMIEDEDDTMADPHVSTEATPVATQGGVGHDHTEPIVGEECTLPLTQIAEAPQAPPTVPLDLTHVDRRHSMETPMAFWKGLYGDDLVLPGGVAPDREGENEDVEDDPCGPLGPDSGALAVTSLADNDISSTGSCEDLDIEPRATKTDAVEAHATSQTHVASAINNAVSAIDNAVSAIDTGNELLVAFEQFLASRGEGVQPVAEIGESSKSTLAGSTVPQTSKPVVAPVAPGLTIGCVGAAEPIPTVVADPDQHSSSGGSGDDGGF</sequence>
<organism evidence="2">
    <name type="scientific">Brassica napus</name>
    <name type="common">Rape</name>
    <dbReference type="NCBI Taxonomy" id="3708"/>
    <lineage>
        <taxon>Eukaryota</taxon>
        <taxon>Viridiplantae</taxon>
        <taxon>Streptophyta</taxon>
        <taxon>Embryophyta</taxon>
        <taxon>Tracheophyta</taxon>
        <taxon>Spermatophyta</taxon>
        <taxon>Magnoliopsida</taxon>
        <taxon>eudicotyledons</taxon>
        <taxon>Gunneridae</taxon>
        <taxon>Pentapetalae</taxon>
        <taxon>rosids</taxon>
        <taxon>malvids</taxon>
        <taxon>Brassicales</taxon>
        <taxon>Brassicaceae</taxon>
        <taxon>Brassiceae</taxon>
        <taxon>Brassica</taxon>
    </lineage>
</organism>
<dbReference type="AlphaFoldDB" id="A0A816Y3C3"/>
<name>A0A816Y3C3_BRANA</name>
<reference evidence="2" key="1">
    <citation type="submission" date="2021-01" db="EMBL/GenBank/DDBJ databases">
        <authorList>
            <consortium name="Genoscope - CEA"/>
            <person name="William W."/>
        </authorList>
    </citation>
    <scope>NUCLEOTIDE SEQUENCE</scope>
</reference>
<protein>
    <submittedName>
        <fullName evidence="2">(rape) hypothetical protein</fullName>
    </submittedName>
</protein>
<dbReference type="Proteomes" id="UP001295469">
    <property type="component" value="Chromosome A01"/>
</dbReference>